<dbReference type="InterPro" id="IPR017437">
    <property type="entry name" value="ATP-NAD_kinase_PpnK-typ_C"/>
</dbReference>
<dbReference type="AlphaFoldDB" id="A0A090LCP4"/>
<sequence length="428" mass="48454">MLKTYFLIRSSILLFETLPIINSVYRRSLGGIMKSTINNDIDIYHTKNKIHFNPKNVVLLTKTTKLQYLLKKYKVKYEDRYQHKFVKKLEKIGVNINELEGKQRFQDEFVNEIVSTLNERKIKTKVVLRDDFNEELVNQSDLVISAGGDGTFLTAASSVSPKIPLIGINTDPVGSEGHLCIAGKANIPPSVQINDFLNGNFEWLKRQRIRVKIIKSVNGSPPLSPNGNGIVSLPEQINHHESLALNEVFIGETHAARVSYYELQIDDGPMLKQKSSGLTVCTGTGSSSWHYNINRITEQKMESILDILEDLNIDFKGKKNASFIEEACNRFNSKLKFDPGYEKMSFSVRDPVFNSTFPLTESRGFCKSIRVKSRCSNAQIVLDGNLTINFNQGTEAILELRPEDSLITATIIDFEILFITYIKDFLSL</sequence>
<dbReference type="RefSeq" id="XP_024506761.1">
    <property type="nucleotide sequence ID" value="XM_024653268.1"/>
</dbReference>
<dbReference type="InterPro" id="IPR016064">
    <property type="entry name" value="NAD/diacylglycerol_kinase_sf"/>
</dbReference>
<keyword evidence="3" id="KW-0808">Transferase</keyword>
<dbReference type="EC" id="2.7.1.23" evidence="2"/>
<comment type="similarity">
    <text evidence="1">Belongs to the NAD kinase family.</text>
</comment>
<dbReference type="GO" id="GO:0005739">
    <property type="term" value="C:mitochondrion"/>
    <property type="evidence" value="ECO:0007669"/>
    <property type="project" value="TreeGrafter"/>
</dbReference>
<protein>
    <recommendedName>
        <fullName evidence="2">NAD(+) kinase</fullName>
        <ecNumber evidence="2">2.7.1.23</ecNumber>
    </recommendedName>
</protein>
<evidence type="ECO:0000313" key="7">
    <source>
        <dbReference type="EMBL" id="CEF67561.1"/>
    </source>
</evidence>
<dbReference type="Gene3D" id="2.60.200.30">
    <property type="entry name" value="Probable inorganic polyphosphate/atp-NAD kinase, domain 2"/>
    <property type="match status" value="1"/>
</dbReference>
<dbReference type="OrthoDB" id="185618at2759"/>
<evidence type="ECO:0000256" key="1">
    <source>
        <dbReference type="ARBA" id="ARBA00010995"/>
    </source>
</evidence>
<reference evidence="9" key="2">
    <citation type="submission" date="2020-12" db="UniProtKB">
        <authorList>
            <consortium name="WormBaseParasite"/>
        </authorList>
    </citation>
    <scope>IDENTIFICATION</scope>
</reference>
<dbReference type="STRING" id="34506.A0A090LCP4"/>
<dbReference type="InterPro" id="IPR002504">
    <property type="entry name" value="NADK"/>
</dbReference>
<evidence type="ECO:0000313" key="8">
    <source>
        <dbReference type="Proteomes" id="UP000035682"/>
    </source>
</evidence>
<keyword evidence="8" id="KW-1185">Reference proteome</keyword>
<dbReference type="WBParaSite" id="SRAE_2000222300.1">
    <property type="protein sequence ID" value="SRAE_2000222300.1"/>
    <property type="gene ID" value="WBGene00262432"/>
</dbReference>
<evidence type="ECO:0000256" key="5">
    <source>
        <dbReference type="ARBA" id="ARBA00022857"/>
    </source>
</evidence>
<dbReference type="PANTHER" id="PTHR13158:SF4">
    <property type="entry name" value="NAD(+) KINASE"/>
    <property type="match status" value="1"/>
</dbReference>
<name>A0A090LCP4_STRRB</name>
<dbReference type="WormBase" id="SRAE_2000222300">
    <property type="protein sequence ID" value="SRP07401"/>
    <property type="gene ID" value="WBGene00262432"/>
</dbReference>
<organism evidence="7">
    <name type="scientific">Strongyloides ratti</name>
    <name type="common">Parasitic roundworm</name>
    <dbReference type="NCBI Taxonomy" id="34506"/>
    <lineage>
        <taxon>Eukaryota</taxon>
        <taxon>Metazoa</taxon>
        <taxon>Ecdysozoa</taxon>
        <taxon>Nematoda</taxon>
        <taxon>Chromadorea</taxon>
        <taxon>Rhabditida</taxon>
        <taxon>Tylenchina</taxon>
        <taxon>Panagrolaimomorpha</taxon>
        <taxon>Strongyloidoidea</taxon>
        <taxon>Strongyloididae</taxon>
        <taxon>Strongyloides</taxon>
    </lineage>
</organism>
<evidence type="ECO:0000313" key="10">
    <source>
        <dbReference type="WormBase" id="SRAE_2000222300"/>
    </source>
</evidence>
<dbReference type="InterPro" id="IPR017438">
    <property type="entry name" value="ATP-NAD_kinase_N"/>
</dbReference>
<dbReference type="Gene3D" id="3.40.50.10330">
    <property type="entry name" value="Probable inorganic polyphosphate/atp-NAD kinase, domain 1"/>
    <property type="match status" value="1"/>
</dbReference>
<dbReference type="Proteomes" id="UP000035682">
    <property type="component" value="Unplaced"/>
</dbReference>
<dbReference type="SUPFAM" id="SSF111331">
    <property type="entry name" value="NAD kinase/diacylglycerol kinase-like"/>
    <property type="match status" value="1"/>
</dbReference>
<dbReference type="EMBL" id="LN609529">
    <property type="protein sequence ID" value="CEF67561.1"/>
    <property type="molecule type" value="Genomic_DNA"/>
</dbReference>
<keyword evidence="5" id="KW-0521">NADP</keyword>
<accession>A0A090LCP4</accession>
<keyword evidence="4 7" id="KW-0418">Kinase</keyword>
<dbReference type="GO" id="GO:0006741">
    <property type="term" value="P:NADP+ biosynthetic process"/>
    <property type="evidence" value="ECO:0007669"/>
    <property type="project" value="InterPro"/>
</dbReference>
<dbReference type="CTD" id="36379926"/>
<dbReference type="GO" id="GO:0003951">
    <property type="term" value="F:NAD+ kinase activity"/>
    <property type="evidence" value="ECO:0007669"/>
    <property type="project" value="UniProtKB-EC"/>
</dbReference>
<evidence type="ECO:0000256" key="4">
    <source>
        <dbReference type="ARBA" id="ARBA00022777"/>
    </source>
</evidence>
<dbReference type="GeneID" id="36379926"/>
<evidence type="ECO:0000256" key="2">
    <source>
        <dbReference type="ARBA" id="ARBA00012120"/>
    </source>
</evidence>
<evidence type="ECO:0000313" key="9">
    <source>
        <dbReference type="WBParaSite" id="SRAE_2000222300.1"/>
    </source>
</evidence>
<dbReference type="PANTHER" id="PTHR13158">
    <property type="match status" value="1"/>
</dbReference>
<evidence type="ECO:0000256" key="6">
    <source>
        <dbReference type="ARBA" id="ARBA00023027"/>
    </source>
</evidence>
<evidence type="ECO:0000256" key="3">
    <source>
        <dbReference type="ARBA" id="ARBA00022679"/>
    </source>
</evidence>
<dbReference type="Pfam" id="PF01513">
    <property type="entry name" value="NAD_kinase"/>
    <property type="match status" value="1"/>
</dbReference>
<reference evidence="7 8" key="1">
    <citation type="submission" date="2014-09" db="EMBL/GenBank/DDBJ databases">
        <authorList>
            <person name="Martin A.A."/>
        </authorList>
    </citation>
    <scope>NUCLEOTIDE SEQUENCE</scope>
    <source>
        <strain evidence="8">ED321</strain>
        <strain evidence="7">ED321 Heterogonic</strain>
    </source>
</reference>
<dbReference type="OMA" id="YMIREMY"/>
<proteinExistence type="inferred from homology"/>
<gene>
    <name evidence="7 9 10" type="ORF">SRAE_2000222300</name>
</gene>
<dbReference type="GO" id="GO:0019674">
    <property type="term" value="P:NAD+ metabolic process"/>
    <property type="evidence" value="ECO:0007669"/>
    <property type="project" value="InterPro"/>
</dbReference>
<keyword evidence="6" id="KW-0520">NAD</keyword>